<comment type="caution">
    <text evidence="2">The sequence shown here is derived from an EMBL/GenBank/DDBJ whole genome shotgun (WGS) entry which is preliminary data.</text>
</comment>
<proteinExistence type="predicted"/>
<keyword evidence="1" id="KW-0732">Signal</keyword>
<reference evidence="2 3" key="1">
    <citation type="journal article" date="2015" name="Genome Biol. Evol.">
        <title>Comparative Genomics of a Bacterivorous Green Alga Reveals Evolutionary Causalities and Consequences of Phago-Mixotrophic Mode of Nutrition.</title>
        <authorList>
            <person name="Burns J.A."/>
            <person name="Paasch A."/>
            <person name="Narechania A."/>
            <person name="Kim E."/>
        </authorList>
    </citation>
    <scope>NUCLEOTIDE SEQUENCE [LARGE SCALE GENOMIC DNA]</scope>
    <source>
        <strain evidence="2 3">PLY_AMNH</strain>
    </source>
</reference>
<evidence type="ECO:0008006" key="4">
    <source>
        <dbReference type="Google" id="ProtNLM"/>
    </source>
</evidence>
<feature type="chain" id="PRO_5042017039" description="Amine oxidase domain-containing protein" evidence="1">
    <location>
        <begin position="20"/>
        <end position="506"/>
    </location>
</feature>
<dbReference type="InterPro" id="IPR036188">
    <property type="entry name" value="FAD/NAD-bd_sf"/>
</dbReference>
<dbReference type="Proteomes" id="UP001190700">
    <property type="component" value="Unassembled WGS sequence"/>
</dbReference>
<evidence type="ECO:0000313" key="2">
    <source>
        <dbReference type="EMBL" id="KAK3248455.1"/>
    </source>
</evidence>
<dbReference type="Pfam" id="PF13450">
    <property type="entry name" value="NAD_binding_8"/>
    <property type="match status" value="1"/>
</dbReference>
<name>A0AAE0F2Y1_9CHLO</name>
<dbReference type="AlphaFoldDB" id="A0AAE0F2Y1"/>
<sequence length="506" mass="56510">MARVLCALTILSHLQAAHAGYRSLEIDCEEVIVGGGWAGVYFAYRRATSVEDPSKICVFERTKRIGGRTYSVPVNDTEFTLDVGAYRFSPDMHLPGDLILKHFQLPTECYEPNCPDASLDFPPPFLFNYSAPMLRIVDNTTRLPSGYVTAIYRMTEKMKELGAHIFLGHELIDFAPAPLSSENSTLLFASTDGQVKVESQLVMLNLPRNYLLALPGVLRSLRPRVHGMLKCIVFDEPKSLFKNTTSTKPTSALSKAYFYYSDAWWHTKINRTVGETPSNAFNPLPTSSGIFYGIHWNDGPVVCSDDAMSGKKRCHGFLETYYAVTNETFFASISGQPTQPLGLLRAGNPTSDAIIARAHTALLEFLEPILLNASVAPEEIPKPELIVVGVWERPSYTRELLRAGYTAPTKVYYAPELSGSLAKACNLNGLTEDEYQLTVLQPFGRSSRIFLANNDYVALNVHYLWGDWAEESLLMAERALFRLGAAKPEWLDKAYYHKKVAIVEMM</sequence>
<dbReference type="SUPFAM" id="SSF51905">
    <property type="entry name" value="FAD/NAD(P)-binding domain"/>
    <property type="match status" value="1"/>
</dbReference>
<evidence type="ECO:0000256" key="1">
    <source>
        <dbReference type="SAM" id="SignalP"/>
    </source>
</evidence>
<gene>
    <name evidence="2" type="ORF">CYMTET_42081</name>
</gene>
<organism evidence="2 3">
    <name type="scientific">Cymbomonas tetramitiformis</name>
    <dbReference type="NCBI Taxonomy" id="36881"/>
    <lineage>
        <taxon>Eukaryota</taxon>
        <taxon>Viridiplantae</taxon>
        <taxon>Chlorophyta</taxon>
        <taxon>Pyramimonadophyceae</taxon>
        <taxon>Pyramimonadales</taxon>
        <taxon>Pyramimonadaceae</taxon>
        <taxon>Cymbomonas</taxon>
    </lineage>
</organism>
<dbReference type="EMBL" id="LGRX02028070">
    <property type="protein sequence ID" value="KAK3248455.1"/>
    <property type="molecule type" value="Genomic_DNA"/>
</dbReference>
<feature type="signal peptide" evidence="1">
    <location>
        <begin position="1"/>
        <end position="19"/>
    </location>
</feature>
<evidence type="ECO:0000313" key="3">
    <source>
        <dbReference type="Proteomes" id="UP001190700"/>
    </source>
</evidence>
<dbReference type="Gene3D" id="3.50.50.60">
    <property type="entry name" value="FAD/NAD(P)-binding domain"/>
    <property type="match status" value="1"/>
</dbReference>
<protein>
    <recommendedName>
        <fullName evidence="4">Amine oxidase domain-containing protein</fullName>
    </recommendedName>
</protein>
<keyword evidence="3" id="KW-1185">Reference proteome</keyword>
<accession>A0AAE0F2Y1</accession>